<reference evidence="1 2" key="1">
    <citation type="journal article" date="2022" name="DNA Res.">
        <title>Chromosomal-level genome assembly of the orchid tree Bauhinia variegata (Leguminosae; Cercidoideae) supports the allotetraploid origin hypothesis of Bauhinia.</title>
        <authorList>
            <person name="Zhong Y."/>
            <person name="Chen Y."/>
            <person name="Zheng D."/>
            <person name="Pang J."/>
            <person name="Liu Y."/>
            <person name="Luo S."/>
            <person name="Meng S."/>
            <person name="Qian L."/>
            <person name="Wei D."/>
            <person name="Dai S."/>
            <person name="Zhou R."/>
        </authorList>
    </citation>
    <scope>NUCLEOTIDE SEQUENCE [LARGE SCALE GENOMIC DNA]</scope>
    <source>
        <strain evidence="1">BV-YZ2020</strain>
    </source>
</reference>
<organism evidence="1 2">
    <name type="scientific">Bauhinia variegata</name>
    <name type="common">Purple orchid tree</name>
    <name type="synonym">Phanera variegata</name>
    <dbReference type="NCBI Taxonomy" id="167791"/>
    <lineage>
        <taxon>Eukaryota</taxon>
        <taxon>Viridiplantae</taxon>
        <taxon>Streptophyta</taxon>
        <taxon>Embryophyta</taxon>
        <taxon>Tracheophyta</taxon>
        <taxon>Spermatophyta</taxon>
        <taxon>Magnoliopsida</taxon>
        <taxon>eudicotyledons</taxon>
        <taxon>Gunneridae</taxon>
        <taxon>Pentapetalae</taxon>
        <taxon>rosids</taxon>
        <taxon>fabids</taxon>
        <taxon>Fabales</taxon>
        <taxon>Fabaceae</taxon>
        <taxon>Cercidoideae</taxon>
        <taxon>Cercideae</taxon>
        <taxon>Bauhiniinae</taxon>
        <taxon>Bauhinia</taxon>
    </lineage>
</organism>
<evidence type="ECO:0000313" key="1">
    <source>
        <dbReference type="EMBL" id="KAI4347427.1"/>
    </source>
</evidence>
<dbReference type="EMBL" id="CM039429">
    <property type="protein sequence ID" value="KAI4347427.1"/>
    <property type="molecule type" value="Genomic_DNA"/>
</dbReference>
<evidence type="ECO:0000313" key="2">
    <source>
        <dbReference type="Proteomes" id="UP000828941"/>
    </source>
</evidence>
<proteinExistence type="predicted"/>
<sequence>MRFCHNFNIANRIIRREKERNIDMIANKTFYISHGSPTLPIDDRIPARQFLKSWKEAYPEKPSSILIISGHWDTAVPTVNVVDRNETIYDFYGFPRELYKLKYPAPGAPNLAKRVKELLKASEFSRVDEDKKRGLDHGAWVPLILMYPEADIPVVQLSVQSERDGTYHYNMGKALAPLRDEGVLIIGSGSATHNLRQIKPPGSHPASWAVQFDNWLKQALLDGRYEDVNHYEEKAPNARMAHPWPDHFYPLHVAMGAAGENAKAKLIHSSIDMGTLSYASYEFTPASS</sequence>
<protein>
    <submittedName>
        <fullName evidence="1">Uncharacterized protein</fullName>
    </submittedName>
</protein>
<accession>A0ACB9PF52</accession>
<comment type="caution">
    <text evidence="1">The sequence shown here is derived from an EMBL/GenBank/DDBJ whole genome shotgun (WGS) entry which is preliminary data.</text>
</comment>
<name>A0ACB9PF52_BAUVA</name>
<gene>
    <name evidence="1" type="ORF">L6164_008242</name>
</gene>
<keyword evidence="2" id="KW-1185">Reference proteome</keyword>
<dbReference type="Proteomes" id="UP000828941">
    <property type="component" value="Chromosome 4"/>
</dbReference>